<name>A0ABR3Q5A2_9TREE</name>
<keyword evidence="2" id="KW-1185">Reference proteome</keyword>
<dbReference type="RefSeq" id="XP_069209860.1">
    <property type="nucleotide sequence ID" value="XM_069352442.1"/>
</dbReference>
<comment type="caution">
    <text evidence="1">The sequence shown here is derived from an EMBL/GenBank/DDBJ whole genome shotgun (WGS) entry which is preliminary data.</text>
</comment>
<gene>
    <name evidence="1" type="ORF">Q8F55_003915</name>
</gene>
<organism evidence="1 2">
    <name type="scientific">Vanrija albida</name>
    <dbReference type="NCBI Taxonomy" id="181172"/>
    <lineage>
        <taxon>Eukaryota</taxon>
        <taxon>Fungi</taxon>
        <taxon>Dikarya</taxon>
        <taxon>Basidiomycota</taxon>
        <taxon>Agaricomycotina</taxon>
        <taxon>Tremellomycetes</taxon>
        <taxon>Trichosporonales</taxon>
        <taxon>Trichosporonaceae</taxon>
        <taxon>Vanrija</taxon>
    </lineage>
</organism>
<reference evidence="1 2" key="1">
    <citation type="submission" date="2023-08" db="EMBL/GenBank/DDBJ databases">
        <title>Annotated Genome Sequence of Vanrija albida AlHP1.</title>
        <authorList>
            <person name="Herzog R."/>
        </authorList>
    </citation>
    <scope>NUCLEOTIDE SEQUENCE [LARGE SCALE GENOMIC DNA]</scope>
    <source>
        <strain evidence="1 2">AlHP1</strain>
    </source>
</reference>
<dbReference type="GeneID" id="95984958"/>
<proteinExistence type="predicted"/>
<sequence>MFPARDIPYKESELEEGVIRLQQAGFKERSAGAIRWRITHKLHPELKVAN</sequence>
<accession>A0ABR3Q5A2</accession>
<dbReference type="Proteomes" id="UP001565368">
    <property type="component" value="Unassembled WGS sequence"/>
</dbReference>
<dbReference type="EMBL" id="JBBXJM010000003">
    <property type="protein sequence ID" value="KAL1409916.1"/>
    <property type="molecule type" value="Genomic_DNA"/>
</dbReference>
<evidence type="ECO:0000313" key="2">
    <source>
        <dbReference type="Proteomes" id="UP001565368"/>
    </source>
</evidence>
<evidence type="ECO:0000313" key="1">
    <source>
        <dbReference type="EMBL" id="KAL1409916.1"/>
    </source>
</evidence>
<protein>
    <submittedName>
        <fullName evidence="1">Uncharacterized protein</fullName>
    </submittedName>
</protein>